<gene>
    <name evidence="10" type="ORF">LIER_37126</name>
</gene>
<dbReference type="InterPro" id="IPR036955">
    <property type="entry name" value="AP2/ERF_dom_sf"/>
</dbReference>
<dbReference type="GO" id="GO:0005634">
    <property type="term" value="C:nucleus"/>
    <property type="evidence" value="ECO:0007669"/>
    <property type="project" value="UniProtKB-SubCell"/>
</dbReference>
<protein>
    <submittedName>
        <fullName evidence="10">DNA-binding transcription factor</fullName>
    </submittedName>
</protein>
<keyword evidence="5 10" id="KW-0238">DNA-binding</keyword>
<dbReference type="SUPFAM" id="SSF54171">
    <property type="entry name" value="DNA-binding domain"/>
    <property type="match status" value="1"/>
</dbReference>
<dbReference type="GO" id="GO:0006952">
    <property type="term" value="P:defense response"/>
    <property type="evidence" value="ECO:0007669"/>
    <property type="project" value="UniProtKB-KW"/>
</dbReference>
<dbReference type="InterPro" id="IPR016177">
    <property type="entry name" value="DNA-bd_dom_sf"/>
</dbReference>
<evidence type="ECO:0000256" key="8">
    <source>
        <dbReference type="SAM" id="MobiDB-lite"/>
    </source>
</evidence>
<dbReference type="GO" id="GO:0009873">
    <property type="term" value="P:ethylene-activated signaling pathway"/>
    <property type="evidence" value="ECO:0007669"/>
    <property type="project" value="UniProtKB-KW"/>
</dbReference>
<dbReference type="CDD" id="cd00018">
    <property type="entry name" value="AP2"/>
    <property type="match status" value="1"/>
</dbReference>
<feature type="region of interest" description="Disordered" evidence="8">
    <location>
        <begin position="1"/>
        <end position="24"/>
    </location>
</feature>
<evidence type="ECO:0000256" key="2">
    <source>
        <dbReference type="ARBA" id="ARBA00022745"/>
    </source>
</evidence>
<keyword evidence="3" id="KW-0611">Plant defense</keyword>
<organism evidence="10 11">
    <name type="scientific">Lithospermum erythrorhizon</name>
    <name type="common">Purple gromwell</name>
    <name type="synonym">Lithospermum officinale var. erythrorhizon</name>
    <dbReference type="NCBI Taxonomy" id="34254"/>
    <lineage>
        <taxon>Eukaryota</taxon>
        <taxon>Viridiplantae</taxon>
        <taxon>Streptophyta</taxon>
        <taxon>Embryophyta</taxon>
        <taxon>Tracheophyta</taxon>
        <taxon>Spermatophyta</taxon>
        <taxon>Magnoliopsida</taxon>
        <taxon>eudicotyledons</taxon>
        <taxon>Gunneridae</taxon>
        <taxon>Pentapetalae</taxon>
        <taxon>asterids</taxon>
        <taxon>lamiids</taxon>
        <taxon>Boraginales</taxon>
        <taxon>Boraginaceae</taxon>
        <taxon>Boraginoideae</taxon>
        <taxon>Lithospermeae</taxon>
        <taxon>Lithospermum</taxon>
    </lineage>
</organism>
<evidence type="ECO:0000313" key="11">
    <source>
        <dbReference type="Proteomes" id="UP001454036"/>
    </source>
</evidence>
<dbReference type="PANTHER" id="PTHR31677">
    <property type="entry name" value="AP2 DOMAIN CLASS TRANSCRIPTION FACTOR"/>
    <property type="match status" value="1"/>
</dbReference>
<evidence type="ECO:0000313" key="10">
    <source>
        <dbReference type="EMBL" id="GAA0150519.1"/>
    </source>
</evidence>
<dbReference type="Proteomes" id="UP001454036">
    <property type="component" value="Unassembled WGS sequence"/>
</dbReference>
<dbReference type="GO" id="GO:0003700">
    <property type="term" value="F:DNA-binding transcription factor activity"/>
    <property type="evidence" value="ECO:0007669"/>
    <property type="project" value="InterPro"/>
</dbReference>
<sequence>MTPHKRPLREASSTPSVPPTRYRGVRRRPWGRYAAEIRDPISKERRWLGTFDTAEEAACAYDCAARAMRGDKARTNFVYPTSHPSTENLLRSFHYNKSSRPFISSSSSSTTFANPSFMDNFSGTTKKTNHNNNSSLDMLFLRELLGNSTHSSTSSACTPSSFVSTTPCYGQLSSTNPTSFLTHQSTKSTLNNTNIYSDGFSYTNMSSKMCENNQSGPNKNQENEEIMEVFATEPSDSGMLEEVIQKFFPKSTVKSEAGSNDNFSTHEMENVKKGFEENDHFGIFLDGETQRVSQQAEGFYYAGFEDFQNLQPFYNSFETSMQPSSDVVLSDVFQYPDLLGVFSAKLQNASTY</sequence>
<dbReference type="SMART" id="SM00380">
    <property type="entry name" value="AP2"/>
    <property type="match status" value="1"/>
</dbReference>
<dbReference type="AlphaFoldDB" id="A0AAV3PFT9"/>
<keyword evidence="7" id="KW-0539">Nucleus</keyword>
<keyword evidence="6" id="KW-0804">Transcription</keyword>
<evidence type="ECO:0000256" key="3">
    <source>
        <dbReference type="ARBA" id="ARBA00022821"/>
    </source>
</evidence>
<dbReference type="PANTHER" id="PTHR31677:SF146">
    <property type="entry name" value="ETHYLENE-RESPONSIVE TRANSCRIPTION FACTOR ESR2"/>
    <property type="match status" value="1"/>
</dbReference>
<dbReference type="GO" id="GO:0003677">
    <property type="term" value="F:DNA binding"/>
    <property type="evidence" value="ECO:0007669"/>
    <property type="project" value="UniProtKB-KW"/>
</dbReference>
<dbReference type="PRINTS" id="PR00367">
    <property type="entry name" value="ETHRSPELEMNT"/>
</dbReference>
<evidence type="ECO:0000256" key="4">
    <source>
        <dbReference type="ARBA" id="ARBA00023015"/>
    </source>
</evidence>
<dbReference type="FunFam" id="3.30.730.10:FF:000001">
    <property type="entry name" value="Ethylene-responsive transcription factor 2"/>
    <property type="match status" value="1"/>
</dbReference>
<proteinExistence type="predicted"/>
<evidence type="ECO:0000256" key="7">
    <source>
        <dbReference type="ARBA" id="ARBA00023242"/>
    </source>
</evidence>
<reference evidence="10 11" key="1">
    <citation type="submission" date="2024-01" db="EMBL/GenBank/DDBJ databases">
        <title>The complete chloroplast genome sequence of Lithospermum erythrorhizon: insights into the phylogenetic relationship among Boraginaceae species and the maternal lineages of purple gromwells.</title>
        <authorList>
            <person name="Okada T."/>
            <person name="Watanabe K."/>
        </authorList>
    </citation>
    <scope>NUCLEOTIDE SEQUENCE [LARGE SCALE GENOMIC DNA]</scope>
</reference>
<dbReference type="Gene3D" id="3.30.730.10">
    <property type="entry name" value="AP2/ERF domain"/>
    <property type="match status" value="1"/>
</dbReference>
<comment type="caution">
    <text evidence="10">The sequence shown here is derived from an EMBL/GenBank/DDBJ whole genome shotgun (WGS) entry which is preliminary data.</text>
</comment>
<accession>A0AAV3PFT9</accession>
<comment type="subcellular location">
    <subcellularLocation>
        <location evidence="1">Nucleus</location>
    </subcellularLocation>
</comment>
<evidence type="ECO:0000259" key="9">
    <source>
        <dbReference type="PROSITE" id="PS51032"/>
    </source>
</evidence>
<dbReference type="PROSITE" id="PS51032">
    <property type="entry name" value="AP2_ERF"/>
    <property type="match status" value="1"/>
</dbReference>
<evidence type="ECO:0000256" key="1">
    <source>
        <dbReference type="ARBA" id="ARBA00004123"/>
    </source>
</evidence>
<keyword evidence="4" id="KW-0805">Transcription regulation</keyword>
<evidence type="ECO:0000256" key="5">
    <source>
        <dbReference type="ARBA" id="ARBA00023125"/>
    </source>
</evidence>
<dbReference type="InterPro" id="IPR001471">
    <property type="entry name" value="AP2/ERF_dom"/>
</dbReference>
<keyword evidence="2" id="KW-0936">Ethylene signaling pathway</keyword>
<keyword evidence="11" id="KW-1185">Reference proteome</keyword>
<dbReference type="EMBL" id="BAABME010017561">
    <property type="protein sequence ID" value="GAA0150519.1"/>
    <property type="molecule type" value="Genomic_DNA"/>
</dbReference>
<evidence type="ECO:0000256" key="6">
    <source>
        <dbReference type="ARBA" id="ARBA00023163"/>
    </source>
</evidence>
<dbReference type="Pfam" id="PF00847">
    <property type="entry name" value="AP2"/>
    <property type="match status" value="1"/>
</dbReference>
<name>A0AAV3PFT9_LITER</name>
<feature type="domain" description="AP2/ERF" evidence="9">
    <location>
        <begin position="21"/>
        <end position="78"/>
    </location>
</feature>